<proteinExistence type="predicted"/>
<protein>
    <submittedName>
        <fullName evidence="1">Uncharacterized protein</fullName>
    </submittedName>
</protein>
<dbReference type="AlphaFoldDB" id="A0AAV4P4I9"/>
<evidence type="ECO:0000313" key="1">
    <source>
        <dbReference type="EMBL" id="GIX91951.1"/>
    </source>
</evidence>
<name>A0AAV4P4I9_CAEEX</name>
<gene>
    <name evidence="1" type="ORF">CEXT_703821</name>
</gene>
<sequence length="146" mass="16343">MNSEISGMLRSISKCSSAANRVSEALKAFRSPNEHFRIFQLHRLSEQVDMNIGKAESIVGKRLFARASRVIVLKEKPKIGLSVKSVPEHEGLAPAPASWLVSDVTLLSQTICIDRLPWIVNGVVRKEIHNFQCQCNFELDAWGTKK</sequence>
<dbReference type="Proteomes" id="UP001054945">
    <property type="component" value="Unassembled WGS sequence"/>
</dbReference>
<comment type="caution">
    <text evidence="1">The sequence shown here is derived from an EMBL/GenBank/DDBJ whole genome shotgun (WGS) entry which is preliminary data.</text>
</comment>
<evidence type="ECO:0000313" key="2">
    <source>
        <dbReference type="Proteomes" id="UP001054945"/>
    </source>
</evidence>
<organism evidence="1 2">
    <name type="scientific">Caerostris extrusa</name>
    <name type="common">Bark spider</name>
    <name type="synonym">Caerostris bankana</name>
    <dbReference type="NCBI Taxonomy" id="172846"/>
    <lineage>
        <taxon>Eukaryota</taxon>
        <taxon>Metazoa</taxon>
        <taxon>Ecdysozoa</taxon>
        <taxon>Arthropoda</taxon>
        <taxon>Chelicerata</taxon>
        <taxon>Arachnida</taxon>
        <taxon>Araneae</taxon>
        <taxon>Araneomorphae</taxon>
        <taxon>Entelegynae</taxon>
        <taxon>Araneoidea</taxon>
        <taxon>Araneidae</taxon>
        <taxon>Caerostris</taxon>
    </lineage>
</organism>
<dbReference type="EMBL" id="BPLR01004080">
    <property type="protein sequence ID" value="GIX91951.1"/>
    <property type="molecule type" value="Genomic_DNA"/>
</dbReference>
<keyword evidence="2" id="KW-1185">Reference proteome</keyword>
<accession>A0AAV4P4I9</accession>
<reference evidence="1 2" key="1">
    <citation type="submission" date="2021-06" db="EMBL/GenBank/DDBJ databases">
        <title>Caerostris extrusa draft genome.</title>
        <authorList>
            <person name="Kono N."/>
            <person name="Arakawa K."/>
        </authorList>
    </citation>
    <scope>NUCLEOTIDE SEQUENCE [LARGE SCALE GENOMIC DNA]</scope>
</reference>